<dbReference type="Proteomes" id="UP000070463">
    <property type="component" value="Unassembled WGS sequence"/>
</dbReference>
<dbReference type="EMBL" id="LHXR01000067">
    <property type="protein sequence ID" value="KXA96672.1"/>
    <property type="molecule type" value="Genomic_DNA"/>
</dbReference>
<proteinExistence type="predicted"/>
<accession>A0A133UQZ3</accession>
<reference evidence="1 2" key="1">
    <citation type="journal article" date="2016" name="Sci. Rep.">
        <title>Metabolic traits of an uncultured archaeal lineage -MSBL1- from brine pools of the Red Sea.</title>
        <authorList>
            <person name="Mwirichia R."/>
            <person name="Alam I."/>
            <person name="Rashid M."/>
            <person name="Vinu M."/>
            <person name="Ba-Alawi W."/>
            <person name="Anthony Kamau A."/>
            <person name="Kamanda Ngugi D."/>
            <person name="Goker M."/>
            <person name="Klenk H.P."/>
            <person name="Bajic V."/>
            <person name="Stingl U."/>
        </authorList>
    </citation>
    <scope>NUCLEOTIDE SEQUENCE [LARGE SCALE GENOMIC DNA]</scope>
    <source>
        <strain evidence="1">SCGC-AAA259I09</strain>
    </source>
</reference>
<name>A0A133UQZ3_9EURY</name>
<gene>
    <name evidence="1" type="ORF">AKJ37_04645</name>
</gene>
<comment type="caution">
    <text evidence="1">The sequence shown here is derived from an EMBL/GenBank/DDBJ whole genome shotgun (WGS) entry which is preliminary data.</text>
</comment>
<sequence>MYASLKPYEVNHIRTSLGRCSAQDLADELGRAKETVNRKIREIRANQRIENISQYAKEKKSREKRKLKRVKYKFKRKFKGGM</sequence>
<evidence type="ECO:0000313" key="1">
    <source>
        <dbReference type="EMBL" id="KXA96672.1"/>
    </source>
</evidence>
<evidence type="ECO:0000313" key="2">
    <source>
        <dbReference type="Proteomes" id="UP000070463"/>
    </source>
</evidence>
<protein>
    <submittedName>
        <fullName evidence="1">Uncharacterized protein</fullName>
    </submittedName>
</protein>
<keyword evidence="2" id="KW-1185">Reference proteome</keyword>
<dbReference type="AlphaFoldDB" id="A0A133UQZ3"/>
<organism evidence="1 2">
    <name type="scientific">candidate division MSBL1 archaeon SCGC-AAA259I09</name>
    <dbReference type="NCBI Taxonomy" id="1698267"/>
    <lineage>
        <taxon>Archaea</taxon>
        <taxon>Methanobacteriati</taxon>
        <taxon>Methanobacteriota</taxon>
        <taxon>candidate division MSBL1</taxon>
    </lineage>
</organism>